<sequence>MPYDTPRTTITANDDGHGRGQNSGGNRQPPPQANRSPISSRFWRRVINLSTPAPSRGTQPSRGSGSSASMRSASHFQGSRNLTVAGGQFLNTLGHHTNLIVNLNQSGYVPSGEEGDSPESQGSHSDVDATRNLDRLNELRNRNMEAVMQLPVQRSNEIYERHLMLKGRGFPLWIPEPNKNLSMIYQRQGTIIGDVGLVTYAGSFSFLFNICLPADHPINPTDLPEDFAPIDPPINPIDIRRFTEFKSGSFLGSNSIVKSESEPDENQLSFEAQSSEGAILVMPEGAISYDFENIPKLRKYIAANLESWYRYANGPRGREAKNGDLRIVIGCDKSTSWGMATMSNLSEERSSRFTLLSKKAEQTDSQNAQPVGYTWEYSGVAEVRAGPDPEEVEELRAGDPEPSVKYANQSLFIRTLNPTLAPGVWEKLNHDLGVVDISDVHTARDLDSVNFSSTQNVDHGSTPSTPNSGHPSPQERRSARSSPGGDPAKTCREKELVISSLSSEIKERFHPSISLNRYLVERYPQARMVITEDKDWYSDETKLPPEHELYCRILDVSNVEYDNGDILYLKSTGNVWQPSPPEETKLNRQNTILASNLTFYQPSVFSGTHVLPSSITIFGDSSRGSAASRIVNPARSVDFPGYPSQQALIRPQIPKSKTSLNERRQPLTDAHCEDSGHDNDIDEDSSRLESEDVERRSRLLCGRDPL</sequence>
<dbReference type="Proteomes" id="UP000521872">
    <property type="component" value="Unassembled WGS sequence"/>
</dbReference>
<dbReference type="EMBL" id="JAACJL010000030">
    <property type="protein sequence ID" value="KAF4617802.1"/>
    <property type="molecule type" value="Genomic_DNA"/>
</dbReference>
<reference evidence="2 3" key="1">
    <citation type="submission" date="2019-12" db="EMBL/GenBank/DDBJ databases">
        <authorList>
            <person name="Floudas D."/>
            <person name="Bentzer J."/>
            <person name="Ahren D."/>
            <person name="Johansson T."/>
            <person name="Persson P."/>
            <person name="Tunlid A."/>
        </authorList>
    </citation>
    <scope>NUCLEOTIDE SEQUENCE [LARGE SCALE GENOMIC DNA]</scope>
    <source>
        <strain evidence="2 3">CBS 102.39</strain>
    </source>
</reference>
<feature type="region of interest" description="Disordered" evidence="1">
    <location>
        <begin position="106"/>
        <end position="130"/>
    </location>
</feature>
<feature type="region of interest" description="Disordered" evidence="1">
    <location>
        <begin position="50"/>
        <end position="75"/>
    </location>
</feature>
<proteinExistence type="predicted"/>
<protein>
    <submittedName>
        <fullName evidence="2">Uncharacterized protein</fullName>
    </submittedName>
</protein>
<evidence type="ECO:0000256" key="1">
    <source>
        <dbReference type="SAM" id="MobiDB-lite"/>
    </source>
</evidence>
<organism evidence="2 3">
    <name type="scientific">Agrocybe pediades</name>
    <dbReference type="NCBI Taxonomy" id="84607"/>
    <lineage>
        <taxon>Eukaryota</taxon>
        <taxon>Fungi</taxon>
        <taxon>Dikarya</taxon>
        <taxon>Basidiomycota</taxon>
        <taxon>Agaricomycotina</taxon>
        <taxon>Agaricomycetes</taxon>
        <taxon>Agaricomycetidae</taxon>
        <taxon>Agaricales</taxon>
        <taxon>Agaricineae</taxon>
        <taxon>Strophariaceae</taxon>
        <taxon>Agrocybe</taxon>
    </lineage>
</organism>
<gene>
    <name evidence="2" type="ORF">D9613_006185</name>
</gene>
<feature type="region of interest" description="Disordered" evidence="1">
    <location>
        <begin position="641"/>
        <end position="706"/>
    </location>
</feature>
<feature type="compositionally biased region" description="Polar residues" evidence="1">
    <location>
        <begin position="1"/>
        <end position="12"/>
    </location>
</feature>
<name>A0A8H4VQ03_9AGAR</name>
<feature type="region of interest" description="Disordered" evidence="1">
    <location>
        <begin position="450"/>
        <end position="492"/>
    </location>
</feature>
<evidence type="ECO:0000313" key="3">
    <source>
        <dbReference type="Proteomes" id="UP000521872"/>
    </source>
</evidence>
<feature type="compositionally biased region" description="Polar residues" evidence="1">
    <location>
        <begin position="50"/>
        <end position="60"/>
    </location>
</feature>
<feature type="region of interest" description="Disordered" evidence="1">
    <location>
        <begin position="1"/>
        <end position="38"/>
    </location>
</feature>
<feature type="compositionally biased region" description="Basic and acidic residues" evidence="1">
    <location>
        <begin position="660"/>
        <end position="697"/>
    </location>
</feature>
<dbReference type="AlphaFoldDB" id="A0A8H4VQ03"/>
<evidence type="ECO:0000313" key="2">
    <source>
        <dbReference type="EMBL" id="KAF4617802.1"/>
    </source>
</evidence>
<comment type="caution">
    <text evidence="2">The sequence shown here is derived from an EMBL/GenBank/DDBJ whole genome shotgun (WGS) entry which is preliminary data.</text>
</comment>
<keyword evidence="3" id="KW-1185">Reference proteome</keyword>
<feature type="compositionally biased region" description="Polar residues" evidence="1">
    <location>
        <begin position="450"/>
        <end position="471"/>
    </location>
</feature>
<accession>A0A8H4VQ03</accession>
<feature type="compositionally biased region" description="Low complexity" evidence="1">
    <location>
        <begin position="61"/>
        <end position="74"/>
    </location>
</feature>